<dbReference type="AlphaFoldDB" id="A0A0D0CD99"/>
<organism evidence="2 3">
    <name type="scientific">Paxillus rubicundulus Ve08.2h10</name>
    <dbReference type="NCBI Taxonomy" id="930991"/>
    <lineage>
        <taxon>Eukaryota</taxon>
        <taxon>Fungi</taxon>
        <taxon>Dikarya</taxon>
        <taxon>Basidiomycota</taxon>
        <taxon>Agaricomycotina</taxon>
        <taxon>Agaricomycetes</taxon>
        <taxon>Agaricomycetidae</taxon>
        <taxon>Boletales</taxon>
        <taxon>Paxilineae</taxon>
        <taxon>Paxillaceae</taxon>
        <taxon>Paxillus</taxon>
    </lineage>
</organism>
<keyword evidence="3" id="KW-1185">Reference proteome</keyword>
<proteinExistence type="predicted"/>
<dbReference type="Proteomes" id="UP000054538">
    <property type="component" value="Unassembled WGS sequence"/>
</dbReference>
<dbReference type="HOGENOM" id="CLU_006344_1_2_1"/>
<dbReference type="EMBL" id="KN825950">
    <property type="protein sequence ID" value="KIK80717.1"/>
    <property type="molecule type" value="Genomic_DNA"/>
</dbReference>
<reference evidence="2 3" key="1">
    <citation type="submission" date="2014-04" db="EMBL/GenBank/DDBJ databases">
        <authorList>
            <consortium name="DOE Joint Genome Institute"/>
            <person name="Kuo A."/>
            <person name="Kohler A."/>
            <person name="Jargeat P."/>
            <person name="Nagy L.G."/>
            <person name="Floudas D."/>
            <person name="Copeland A."/>
            <person name="Barry K.W."/>
            <person name="Cichocki N."/>
            <person name="Veneault-Fourrey C."/>
            <person name="LaButti K."/>
            <person name="Lindquist E.A."/>
            <person name="Lipzen A."/>
            <person name="Lundell T."/>
            <person name="Morin E."/>
            <person name="Murat C."/>
            <person name="Sun H."/>
            <person name="Tunlid A."/>
            <person name="Henrissat B."/>
            <person name="Grigoriev I.V."/>
            <person name="Hibbett D.S."/>
            <person name="Martin F."/>
            <person name="Nordberg H.P."/>
            <person name="Cantor M.N."/>
            <person name="Hua S.X."/>
        </authorList>
    </citation>
    <scope>NUCLEOTIDE SEQUENCE [LARGE SCALE GENOMIC DNA]</scope>
    <source>
        <strain evidence="2 3">Ve08.2h10</strain>
    </source>
</reference>
<dbReference type="STRING" id="930991.A0A0D0CD99"/>
<feature type="region of interest" description="Disordered" evidence="1">
    <location>
        <begin position="303"/>
        <end position="324"/>
    </location>
</feature>
<evidence type="ECO:0000313" key="3">
    <source>
        <dbReference type="Proteomes" id="UP000054538"/>
    </source>
</evidence>
<dbReference type="InterPro" id="IPR041078">
    <property type="entry name" value="Plavaka"/>
</dbReference>
<gene>
    <name evidence="2" type="ORF">PAXRUDRAFT_15634</name>
</gene>
<dbReference type="OrthoDB" id="2661273at2759"/>
<evidence type="ECO:0000313" key="2">
    <source>
        <dbReference type="EMBL" id="KIK80717.1"/>
    </source>
</evidence>
<dbReference type="InParanoid" id="A0A0D0CD99"/>
<reference evidence="3" key="2">
    <citation type="submission" date="2015-01" db="EMBL/GenBank/DDBJ databases">
        <title>Evolutionary Origins and Diversification of the Mycorrhizal Mutualists.</title>
        <authorList>
            <consortium name="DOE Joint Genome Institute"/>
            <consortium name="Mycorrhizal Genomics Consortium"/>
            <person name="Kohler A."/>
            <person name="Kuo A."/>
            <person name="Nagy L.G."/>
            <person name="Floudas D."/>
            <person name="Copeland A."/>
            <person name="Barry K.W."/>
            <person name="Cichocki N."/>
            <person name="Veneault-Fourrey C."/>
            <person name="LaButti K."/>
            <person name="Lindquist E.A."/>
            <person name="Lipzen A."/>
            <person name="Lundell T."/>
            <person name="Morin E."/>
            <person name="Murat C."/>
            <person name="Riley R."/>
            <person name="Ohm R."/>
            <person name="Sun H."/>
            <person name="Tunlid A."/>
            <person name="Henrissat B."/>
            <person name="Grigoriev I.V."/>
            <person name="Hibbett D.S."/>
            <person name="Martin F."/>
        </authorList>
    </citation>
    <scope>NUCLEOTIDE SEQUENCE [LARGE SCALE GENOMIC DNA]</scope>
    <source>
        <strain evidence="3">Ve08.2h10</strain>
    </source>
</reference>
<sequence length="599" mass="67148">MSTPQVMHCPDGHFCCVIFGIGPYIADYPEQVLLSSIIQSWCGRCVATPKNLNDPDGGAPQTQMLTDALVEELSPGVMWDEWGVDGNVKPFTNNFPRVDIYELLTPNILHQLVKGTFKDHLAEWVGKYLDHHHGKSRAKEILADIDRRIAAAPSFPGLQRFPNGRGFLQWTGNDSKALMKVYLPAIEGYIPDDVMRTFRAFFEFCYTVRKDVITEKTLADLDDALSRFHQYHKHSLVHYQSMIRTFGAPNGLCTSITESKHIKAVKQLWQHSSKYKVLSQILLTNQCLNKLAASRVDFEARGMLSRPHGGTHSNDSDNENNMEATLPAGPSNLEEVHANKDHNNAEGDNFNNDEDENTGIVHERPGLVYSDVKLALTPARKRAHTVLTLAVELGAPVLSNLLQRFLFNQLNTNNTISSVDVHLSDCPRFTGSLKVFHSATAVFVSPSDPSGIGGMRREQIHATPSWHCGPGHYDCIFVSTDDTLEGMLSMEIARVLCFFSFVFTNGQTYPCALIHWFDRLAEEPDNLMGMWMVTPSFLDDGSKNLAVVHIDSIVRGAHLLPIFGTEVVPEHINFHNSLDLYRGFYVNRFVDHHTFELAS</sequence>
<protein>
    <submittedName>
        <fullName evidence="2">Unplaced genomic scaffold scaffold_1128, whole genome shotgun sequence</fullName>
    </submittedName>
</protein>
<accession>A0A0D0CD99</accession>
<name>A0A0D0CD99_9AGAM</name>
<evidence type="ECO:0000256" key="1">
    <source>
        <dbReference type="SAM" id="MobiDB-lite"/>
    </source>
</evidence>
<dbReference type="Pfam" id="PF18759">
    <property type="entry name" value="Plavaka"/>
    <property type="match status" value="1"/>
</dbReference>